<evidence type="ECO:0000313" key="1">
    <source>
        <dbReference type="EMBL" id="MBD2830554.1"/>
    </source>
</evidence>
<comment type="caution">
    <text evidence="1">The sequence shown here is derived from an EMBL/GenBank/DDBJ whole genome shotgun (WGS) entry which is preliminary data.</text>
</comment>
<accession>A0A927GQ40</accession>
<protein>
    <submittedName>
        <fullName evidence="1">Uncharacterized protein</fullName>
    </submittedName>
</protein>
<name>A0A927GQ40_STRGL</name>
<organism evidence="1">
    <name type="scientific">Streptomyces globisporus</name>
    <dbReference type="NCBI Taxonomy" id="1908"/>
    <lineage>
        <taxon>Bacteria</taxon>
        <taxon>Bacillati</taxon>
        <taxon>Actinomycetota</taxon>
        <taxon>Actinomycetes</taxon>
        <taxon>Kitasatosporales</taxon>
        <taxon>Streptomycetaceae</taxon>
        <taxon>Streptomyces</taxon>
    </lineage>
</organism>
<dbReference type="EMBL" id="JACWUS010000027">
    <property type="protein sequence ID" value="MBD2830554.1"/>
    <property type="molecule type" value="Genomic_DNA"/>
</dbReference>
<gene>
    <name evidence="1" type="ORF">ID875_29440</name>
</gene>
<reference evidence="1" key="1">
    <citation type="journal article" date="2020" name="PLoS ONE">
        <title>Isolation and characterization of Streptomyces bacteriophages and Streptomyces strains encoding biosynthetic arsenals: Streptomyces strains and phages for antibiotic discovery.</title>
        <authorList>
            <person name="Montano E.T."/>
            <person name="Nideffer J.F."/>
            <person name="Brumage L."/>
            <person name="Erb M."/>
            <person name="Derman A.I."/>
            <person name="Davis J.P."/>
            <person name="Estrada E."/>
            <person name="Fu S."/>
            <person name="Le D."/>
            <person name="Vuppala A."/>
            <person name="Tran C."/>
            <person name="Luterstein E."/>
            <person name="Lakkaraju S."/>
            <person name="Panchagnula S."/>
            <person name="Ren C."/>
            <person name="Doan J."/>
            <person name="Tran S."/>
            <person name="Soriano J."/>
            <person name="Fujita Y."/>
            <person name="Gutala P."/>
            <person name="Fujii Q."/>
            <person name="Lee M."/>
            <person name="Bui A."/>
            <person name="Villarreal C."/>
            <person name="Shing S.R."/>
            <person name="Kim S."/>
            <person name="Freeman D."/>
            <person name="Racha V."/>
            <person name="Ho A."/>
            <person name="Kumar P."/>
            <person name="Falah K."/>
            <person name="Dawson T."/>
            <person name="Enustun E."/>
            <person name="Prichard A."/>
            <person name="Gomez A."/>
            <person name="Khanna K."/>
            <person name="Trigg S."/>
            <person name="Fernandez L."/>
            <person name="Pogliano K."/>
            <person name="Pogliano J."/>
        </authorList>
    </citation>
    <scope>NUCLEOTIDE SEQUENCE</scope>
    <source>
        <strain evidence="1">QF2</strain>
    </source>
</reference>
<sequence length="76" mass="7542">MLDTDPTPGGAVDLVVGDADESWEDLVRDLIAGPADPSRILTDCGGNGCNCAGCVGCGLNCMSGGWKCATCGSACC</sequence>
<dbReference type="AlphaFoldDB" id="A0A927GQ40"/>
<proteinExistence type="predicted"/>